<accession>A0A0B7P0I1</accession>
<dbReference type="SMART" id="SM00354">
    <property type="entry name" value="HTH_LACI"/>
    <property type="match status" value="1"/>
</dbReference>
<evidence type="ECO:0000256" key="1">
    <source>
        <dbReference type="ARBA" id="ARBA00022491"/>
    </source>
</evidence>
<evidence type="ECO:0000256" key="2">
    <source>
        <dbReference type="ARBA" id="ARBA00023015"/>
    </source>
</evidence>
<organism evidence="6">
    <name type="scientific">Propionibacterium freudenreichii subsp. freudenreichii</name>
    <dbReference type="NCBI Taxonomy" id="66712"/>
    <lineage>
        <taxon>Bacteria</taxon>
        <taxon>Bacillati</taxon>
        <taxon>Actinomycetota</taxon>
        <taxon>Actinomycetes</taxon>
        <taxon>Propionibacteriales</taxon>
        <taxon>Propionibacteriaceae</taxon>
        <taxon>Propionibacterium</taxon>
    </lineage>
</organism>
<dbReference type="InterPro" id="IPR010982">
    <property type="entry name" value="Lambda_DNA-bd_dom_sf"/>
</dbReference>
<gene>
    <name evidence="6" type="ORF">PFCIRM138_11460</name>
</gene>
<dbReference type="GO" id="GO:0000976">
    <property type="term" value="F:transcription cis-regulatory region binding"/>
    <property type="evidence" value="ECO:0007669"/>
    <property type="project" value="TreeGrafter"/>
</dbReference>
<keyword evidence="1" id="KW-0678">Repressor</keyword>
<evidence type="ECO:0000256" key="4">
    <source>
        <dbReference type="ARBA" id="ARBA00023163"/>
    </source>
</evidence>
<dbReference type="SUPFAM" id="SSF53822">
    <property type="entry name" value="Periplasmic binding protein-like I"/>
    <property type="match status" value="1"/>
</dbReference>
<evidence type="ECO:0000313" key="6">
    <source>
        <dbReference type="EMBL" id="CEP27022.1"/>
    </source>
</evidence>
<dbReference type="Pfam" id="PF00532">
    <property type="entry name" value="Peripla_BP_1"/>
    <property type="match status" value="1"/>
</dbReference>
<dbReference type="Gene3D" id="1.10.260.40">
    <property type="entry name" value="lambda repressor-like DNA-binding domains"/>
    <property type="match status" value="1"/>
</dbReference>
<protein>
    <submittedName>
        <fullName evidence="6">PUTATIVE TRANSCRIPTION REGULATION REPRESSOR, LACI FAMILY</fullName>
    </submittedName>
</protein>
<keyword evidence="3" id="KW-0238">DNA-binding</keyword>
<dbReference type="InterPro" id="IPR001761">
    <property type="entry name" value="Peripla_BP/Lac1_sug-bd_dom"/>
</dbReference>
<name>A0A0B7P0I1_PROFF</name>
<feature type="domain" description="HTH lacI-type" evidence="5">
    <location>
        <begin position="20"/>
        <end position="74"/>
    </location>
</feature>
<dbReference type="PANTHER" id="PTHR30146:SF148">
    <property type="entry name" value="HTH-TYPE TRANSCRIPTIONAL REPRESSOR PURR-RELATED"/>
    <property type="match status" value="1"/>
</dbReference>
<dbReference type="InterPro" id="IPR028082">
    <property type="entry name" value="Peripla_BP_I"/>
</dbReference>
<dbReference type="EMBL" id="LM676427">
    <property type="protein sequence ID" value="CEP27022.1"/>
    <property type="molecule type" value="Genomic_DNA"/>
</dbReference>
<dbReference type="CDD" id="cd06267">
    <property type="entry name" value="PBP1_LacI_sugar_binding-like"/>
    <property type="match status" value="1"/>
</dbReference>
<keyword evidence="2" id="KW-0805">Transcription regulation</keyword>
<proteinExistence type="predicted"/>
<keyword evidence="4" id="KW-0804">Transcription</keyword>
<dbReference type="PROSITE" id="PS50932">
    <property type="entry name" value="HTH_LACI_2"/>
    <property type="match status" value="1"/>
</dbReference>
<evidence type="ECO:0000259" key="5">
    <source>
        <dbReference type="PROSITE" id="PS50932"/>
    </source>
</evidence>
<dbReference type="SUPFAM" id="SSF47413">
    <property type="entry name" value="lambda repressor-like DNA-binding domains"/>
    <property type="match status" value="1"/>
</dbReference>
<dbReference type="GO" id="GO:0003700">
    <property type="term" value="F:DNA-binding transcription factor activity"/>
    <property type="evidence" value="ECO:0007669"/>
    <property type="project" value="TreeGrafter"/>
</dbReference>
<dbReference type="AlphaFoldDB" id="A0A0B7P0I1"/>
<dbReference type="InterPro" id="IPR000843">
    <property type="entry name" value="HTH_LacI"/>
</dbReference>
<reference evidence="6" key="1">
    <citation type="submission" date="2014-08" db="EMBL/GenBank/DDBJ databases">
        <authorList>
            <person name="Falentin Helene"/>
        </authorList>
    </citation>
    <scope>NUCLEOTIDE SEQUENCE</scope>
</reference>
<dbReference type="Pfam" id="PF00356">
    <property type="entry name" value="LacI"/>
    <property type="match status" value="1"/>
</dbReference>
<sequence length="357" mass="37818">MVARRGADRGDGASAAGSRASLKDVARAAGVGVGTASRTFTGNGYVGEETRQRVLRVAEELGYRPNRLAAGLRSDTSHLVALVLPDLTNEFYAVSSQIIHARLRDAGYQLLVASAGTVEDEKKTLESLIDYRVDGIIHVPASSGSRFRAPCPIVELNRRSHSPGIASVTCDDAAGFRELTRSLLDRGYRDLALIVGDEGLSTTQERIAGFRDALGAREGTAHSEDTVHSGGAVHSRVLPGSYSADWGHRACLELLGATDWQPSVIVAASPRIATGVALALTQRGIVPPRDIGFASYSSPDWFSFWGGGVQTFLPPLDQMARRATDMLLGQLSDPTTLPSSVVLSGELRPGGSVRSIG</sequence>
<evidence type="ECO:0000256" key="3">
    <source>
        <dbReference type="ARBA" id="ARBA00023125"/>
    </source>
</evidence>
<dbReference type="PANTHER" id="PTHR30146">
    <property type="entry name" value="LACI-RELATED TRANSCRIPTIONAL REPRESSOR"/>
    <property type="match status" value="1"/>
</dbReference>
<dbReference type="Gene3D" id="3.40.50.2300">
    <property type="match status" value="2"/>
</dbReference>
<dbReference type="CDD" id="cd01392">
    <property type="entry name" value="HTH_LacI"/>
    <property type="match status" value="1"/>
</dbReference>